<keyword evidence="3" id="KW-1003">Cell membrane</keyword>
<reference evidence="10 11" key="1">
    <citation type="journal article" date="2011" name="Stand. Genomic Sci.">
        <title>Complete genome sequence of the thermophilic, hydrogen-oxidizing Bacillus tusciae type strain (T2) and reclassification in the new genus, Kyrpidia gen. nov. as Kyrpidia tusciae comb. nov. and emendation of the family Alicyclobacillaceae da Costa and Rainey, 2010.</title>
        <authorList>
            <person name="Klenk H.P."/>
            <person name="Lapidus A."/>
            <person name="Chertkov O."/>
            <person name="Copeland A."/>
            <person name="Del Rio T.G."/>
            <person name="Nolan M."/>
            <person name="Lucas S."/>
            <person name="Chen F."/>
            <person name="Tice H."/>
            <person name="Cheng J.F."/>
            <person name="Han C."/>
            <person name="Bruce D."/>
            <person name="Goodwin L."/>
            <person name="Pitluck S."/>
            <person name="Pati A."/>
            <person name="Ivanova N."/>
            <person name="Mavromatis K."/>
            <person name="Daum C."/>
            <person name="Chen A."/>
            <person name="Palaniappan K."/>
            <person name="Chang Y.J."/>
            <person name="Land M."/>
            <person name="Hauser L."/>
            <person name="Jeffries C.D."/>
            <person name="Detter J.C."/>
            <person name="Rohde M."/>
            <person name="Abt B."/>
            <person name="Pukall R."/>
            <person name="Goker M."/>
            <person name="Bristow J."/>
            <person name="Markowitz V."/>
            <person name="Hugenholtz P."/>
            <person name="Eisen J.A."/>
        </authorList>
    </citation>
    <scope>NUCLEOTIDE SEQUENCE [LARGE SCALE GENOMIC DNA]</scope>
    <source>
        <strain evidence="10 11">DSM 2912</strain>
    </source>
</reference>
<feature type="transmembrane region" description="Helical" evidence="8">
    <location>
        <begin position="45"/>
        <end position="69"/>
    </location>
</feature>
<dbReference type="CDD" id="cd17474">
    <property type="entry name" value="MFS_YfmO_like"/>
    <property type="match status" value="1"/>
</dbReference>
<evidence type="ECO:0000256" key="6">
    <source>
        <dbReference type="ARBA" id="ARBA00023136"/>
    </source>
</evidence>
<evidence type="ECO:0000256" key="5">
    <source>
        <dbReference type="ARBA" id="ARBA00022989"/>
    </source>
</evidence>
<feature type="transmembrane region" description="Helical" evidence="8">
    <location>
        <begin position="285"/>
        <end position="304"/>
    </location>
</feature>
<comment type="subcellular location">
    <subcellularLocation>
        <location evidence="1">Cell membrane</location>
        <topology evidence="1">Multi-pass membrane protein</topology>
    </subcellularLocation>
</comment>
<organism evidence="10 11">
    <name type="scientific">Kyrpidia tusciae (strain DSM 2912 / NBRC 15312 / T2)</name>
    <name type="common">Bacillus tusciae</name>
    <dbReference type="NCBI Taxonomy" id="562970"/>
    <lineage>
        <taxon>Bacteria</taxon>
        <taxon>Bacillati</taxon>
        <taxon>Bacillota</taxon>
        <taxon>Bacilli</taxon>
        <taxon>Bacillales</taxon>
        <taxon>Alicyclobacillaceae</taxon>
        <taxon>Kyrpidia</taxon>
    </lineage>
</organism>
<dbReference type="RefSeq" id="WP_013075768.1">
    <property type="nucleotide sequence ID" value="NC_014098.1"/>
</dbReference>
<name>D5WQ73_KYRT2</name>
<feature type="transmembrane region" description="Helical" evidence="8">
    <location>
        <begin position="12"/>
        <end position="33"/>
    </location>
</feature>
<proteinExistence type="predicted"/>
<dbReference type="PROSITE" id="PS50850">
    <property type="entry name" value="MFS"/>
    <property type="match status" value="1"/>
</dbReference>
<evidence type="ECO:0000256" key="3">
    <source>
        <dbReference type="ARBA" id="ARBA00022475"/>
    </source>
</evidence>
<evidence type="ECO:0000256" key="4">
    <source>
        <dbReference type="ARBA" id="ARBA00022692"/>
    </source>
</evidence>
<evidence type="ECO:0000313" key="10">
    <source>
        <dbReference type="EMBL" id="ADG06482.1"/>
    </source>
</evidence>
<dbReference type="PANTHER" id="PTHR43124:SF3">
    <property type="entry name" value="CHLORAMPHENICOL EFFLUX PUMP RV0191"/>
    <property type="match status" value="1"/>
</dbReference>
<protein>
    <submittedName>
        <fullName evidence="10">Major facilitator superfamily MFS_1</fullName>
    </submittedName>
</protein>
<keyword evidence="4 8" id="KW-0812">Transmembrane</keyword>
<dbReference type="Pfam" id="PF07690">
    <property type="entry name" value="MFS_1"/>
    <property type="match status" value="1"/>
</dbReference>
<dbReference type="PRINTS" id="PR01035">
    <property type="entry name" value="TCRTETA"/>
</dbReference>
<keyword evidence="2" id="KW-0813">Transport</keyword>
<dbReference type="InterPro" id="IPR020846">
    <property type="entry name" value="MFS_dom"/>
</dbReference>
<feature type="transmembrane region" description="Helical" evidence="8">
    <location>
        <begin position="217"/>
        <end position="239"/>
    </location>
</feature>
<feature type="transmembrane region" description="Helical" evidence="8">
    <location>
        <begin position="251"/>
        <end position="273"/>
    </location>
</feature>
<dbReference type="GO" id="GO:0022857">
    <property type="term" value="F:transmembrane transporter activity"/>
    <property type="evidence" value="ECO:0007669"/>
    <property type="project" value="InterPro"/>
</dbReference>
<keyword evidence="6 8" id="KW-0472">Membrane</keyword>
<feature type="transmembrane region" description="Helical" evidence="8">
    <location>
        <begin position="372"/>
        <end position="393"/>
    </location>
</feature>
<evidence type="ECO:0000256" key="2">
    <source>
        <dbReference type="ARBA" id="ARBA00022448"/>
    </source>
</evidence>
<keyword evidence="11" id="KW-1185">Reference proteome</keyword>
<dbReference type="InterPro" id="IPR011701">
    <property type="entry name" value="MFS"/>
</dbReference>
<dbReference type="InterPro" id="IPR036259">
    <property type="entry name" value="MFS_trans_sf"/>
</dbReference>
<feature type="transmembrane region" description="Helical" evidence="8">
    <location>
        <begin position="76"/>
        <end position="98"/>
    </location>
</feature>
<dbReference type="AlphaFoldDB" id="D5WQ73"/>
<feature type="domain" description="Major facilitator superfamily (MFS) profile" evidence="9">
    <location>
        <begin position="11"/>
        <end position="397"/>
    </location>
</feature>
<evidence type="ECO:0000313" key="11">
    <source>
        <dbReference type="Proteomes" id="UP000002368"/>
    </source>
</evidence>
<dbReference type="EMBL" id="CP002017">
    <property type="protein sequence ID" value="ADG06482.1"/>
    <property type="molecule type" value="Genomic_DNA"/>
</dbReference>
<gene>
    <name evidence="10" type="ordered locus">Btus_1782</name>
</gene>
<dbReference type="InterPro" id="IPR001958">
    <property type="entry name" value="Tet-R_TetA/multi-R_MdtG-like"/>
</dbReference>
<dbReference type="Proteomes" id="UP000002368">
    <property type="component" value="Chromosome"/>
</dbReference>
<evidence type="ECO:0000259" key="9">
    <source>
        <dbReference type="PROSITE" id="PS50850"/>
    </source>
</evidence>
<dbReference type="GO" id="GO:0005886">
    <property type="term" value="C:plasma membrane"/>
    <property type="evidence" value="ECO:0007669"/>
    <property type="project" value="UniProtKB-SubCell"/>
</dbReference>
<accession>D5WQ73</accession>
<evidence type="ECO:0000256" key="8">
    <source>
        <dbReference type="SAM" id="Phobius"/>
    </source>
</evidence>
<dbReference type="HOGENOM" id="CLU_001265_10_6_9"/>
<dbReference type="SUPFAM" id="SSF103473">
    <property type="entry name" value="MFS general substrate transporter"/>
    <property type="match status" value="1"/>
</dbReference>
<sequence>MAEARSPGAGALWAISSVPFIMVLGNSMLIPILPTMQSVLGISQFQASLVITLFSVPAGLIIPLAGFLSDRLKRKWIIIPSLGLYALGGLVAAIGAWIGQWVFPVILIGRVIQGLGAAGTAPIAMALVSDLFQGGERSRALGLNEASNGLGKVVSPILGAWVGSLLWYGAFLLFPILTIPVMIGLWLAVKEPPLPKGMSAARYWQSFVAIWKRDAHWLLVGYFSGATALFLLFGVLFYVSETLESVHHLGVFARGTILAVPLTGMCTASYLTGRWIKKNRPLMKGAVVGGLGVIAGTLFLLPFLRSPGWQLGDLVLSGIGTGVVLPSLNTLITGTAEREERGIITSFYGSVRFLGVAAGPPVFSQLMKLPPVWMFGLCAGLAAVAGGVALLFIRVSGHPPSRRKSPLSSSLGNRPKAAGIK</sequence>
<dbReference type="STRING" id="562970.Btus_1782"/>
<feature type="region of interest" description="Disordered" evidence="7">
    <location>
        <begin position="398"/>
        <end position="421"/>
    </location>
</feature>
<dbReference type="Gene3D" id="1.20.1250.20">
    <property type="entry name" value="MFS general substrate transporter like domains"/>
    <property type="match status" value="1"/>
</dbReference>
<keyword evidence="5 8" id="KW-1133">Transmembrane helix</keyword>
<dbReference type="InterPro" id="IPR050189">
    <property type="entry name" value="MFS_Efflux_Transporters"/>
</dbReference>
<feature type="transmembrane region" description="Helical" evidence="8">
    <location>
        <begin position="165"/>
        <end position="189"/>
    </location>
</feature>
<evidence type="ECO:0000256" key="7">
    <source>
        <dbReference type="SAM" id="MobiDB-lite"/>
    </source>
</evidence>
<dbReference type="PANTHER" id="PTHR43124">
    <property type="entry name" value="PURINE EFFLUX PUMP PBUE"/>
    <property type="match status" value="1"/>
</dbReference>
<dbReference type="eggNOG" id="COG2814">
    <property type="taxonomic scope" value="Bacteria"/>
</dbReference>
<dbReference type="KEGG" id="bts:Btus_1782"/>
<evidence type="ECO:0000256" key="1">
    <source>
        <dbReference type="ARBA" id="ARBA00004651"/>
    </source>
</evidence>